<gene>
    <name evidence="2" type="ORF">LMG29739_00529</name>
</gene>
<keyword evidence="3" id="KW-1185">Reference proteome</keyword>
<name>A0A6J5D6Q0_9BURK</name>
<dbReference type="RefSeq" id="WP_175109193.1">
    <property type="nucleotide sequence ID" value="NZ_CADIKF010000002.1"/>
</dbReference>
<reference evidence="2 3" key="1">
    <citation type="submission" date="2020-04" db="EMBL/GenBank/DDBJ databases">
        <authorList>
            <person name="De Canck E."/>
        </authorList>
    </citation>
    <scope>NUCLEOTIDE SEQUENCE [LARGE SCALE GENOMIC DNA]</scope>
    <source>
        <strain evidence="2 3">LMG 29739</strain>
    </source>
</reference>
<keyword evidence="1" id="KW-0732">Signal</keyword>
<feature type="chain" id="PRO_5027052065" description="DUF3455 domain-containing protein" evidence="1">
    <location>
        <begin position="30"/>
        <end position="173"/>
    </location>
</feature>
<dbReference type="EMBL" id="CADIKF010000002">
    <property type="protein sequence ID" value="CAB3748286.1"/>
    <property type="molecule type" value="Genomic_DNA"/>
</dbReference>
<evidence type="ECO:0000256" key="1">
    <source>
        <dbReference type="SAM" id="SignalP"/>
    </source>
</evidence>
<evidence type="ECO:0000313" key="3">
    <source>
        <dbReference type="Proteomes" id="UP000494329"/>
    </source>
</evidence>
<dbReference type="PANTHER" id="PTHR35567:SF1">
    <property type="entry name" value="CONSERVED FUNGAL PROTEIN (AFU_ORTHOLOGUE AFUA_1G14230)"/>
    <property type="match status" value="1"/>
</dbReference>
<protein>
    <recommendedName>
        <fullName evidence="4">DUF3455 domain-containing protein</fullName>
    </recommendedName>
</protein>
<organism evidence="2 3">
    <name type="scientific">Paraburkholderia solisilvae</name>
    <dbReference type="NCBI Taxonomy" id="624376"/>
    <lineage>
        <taxon>Bacteria</taxon>
        <taxon>Pseudomonadati</taxon>
        <taxon>Pseudomonadota</taxon>
        <taxon>Betaproteobacteria</taxon>
        <taxon>Burkholderiales</taxon>
        <taxon>Burkholderiaceae</taxon>
        <taxon>Paraburkholderia</taxon>
    </lineage>
</organism>
<dbReference type="InterPro" id="IPR021851">
    <property type="entry name" value="DUF3455"/>
</dbReference>
<dbReference type="AlphaFoldDB" id="A0A6J5D6Q0"/>
<sequence>MSSKTRNRTKPAIAVLASLAALIALRTFAATPAQVAAPPDAQVVLSTTATGVQVYACEFDASHQLMWAFKSPLATLYEAHGQEAVHHSAGPTWQAQDGSTIVGQVRAQAPSDTPNSIPQLLLDAKSTAGSGTLSEVRYVQRLETVGGNAPTAPCASEHEMGRSPYFARYVFLK</sequence>
<proteinExistence type="predicted"/>
<dbReference type="PANTHER" id="PTHR35567">
    <property type="entry name" value="MALATE DEHYDROGENASE (AFU_ORTHOLOGUE AFUA_2G13800)"/>
    <property type="match status" value="1"/>
</dbReference>
<feature type="signal peptide" evidence="1">
    <location>
        <begin position="1"/>
        <end position="29"/>
    </location>
</feature>
<accession>A0A6J5D6Q0</accession>
<dbReference type="Pfam" id="PF11937">
    <property type="entry name" value="DUF3455"/>
    <property type="match status" value="1"/>
</dbReference>
<dbReference type="Proteomes" id="UP000494329">
    <property type="component" value="Unassembled WGS sequence"/>
</dbReference>
<evidence type="ECO:0008006" key="4">
    <source>
        <dbReference type="Google" id="ProtNLM"/>
    </source>
</evidence>
<evidence type="ECO:0000313" key="2">
    <source>
        <dbReference type="EMBL" id="CAB3748286.1"/>
    </source>
</evidence>